<sequence>MAIAAGHSVFVAWVPWEYGHDCHKVRTGSCQKRPYTAFLCHRDNRTVQGFLARALRGLSPVMVRFYSVFQAGIAGIWHGMLTGQKNYRITNAVIERFYRLGRIISIMGRVSI</sequence>
<proteinExistence type="predicted"/>
<dbReference type="AlphaFoldDB" id="A0A0F9JJQ5"/>
<organism evidence="1">
    <name type="scientific">marine sediment metagenome</name>
    <dbReference type="NCBI Taxonomy" id="412755"/>
    <lineage>
        <taxon>unclassified sequences</taxon>
        <taxon>metagenomes</taxon>
        <taxon>ecological metagenomes</taxon>
    </lineage>
</organism>
<reference evidence="1" key="1">
    <citation type="journal article" date="2015" name="Nature">
        <title>Complex archaea that bridge the gap between prokaryotes and eukaryotes.</title>
        <authorList>
            <person name="Spang A."/>
            <person name="Saw J.H."/>
            <person name="Jorgensen S.L."/>
            <person name="Zaremba-Niedzwiedzka K."/>
            <person name="Martijn J."/>
            <person name="Lind A.E."/>
            <person name="van Eijk R."/>
            <person name="Schleper C."/>
            <person name="Guy L."/>
            <person name="Ettema T.J."/>
        </authorList>
    </citation>
    <scope>NUCLEOTIDE SEQUENCE</scope>
</reference>
<dbReference type="EMBL" id="LAZR01017729">
    <property type="protein sequence ID" value="KKL99217.1"/>
    <property type="molecule type" value="Genomic_DNA"/>
</dbReference>
<evidence type="ECO:0000313" key="1">
    <source>
        <dbReference type="EMBL" id="KKL99217.1"/>
    </source>
</evidence>
<name>A0A0F9JJQ5_9ZZZZ</name>
<comment type="caution">
    <text evidence="1">The sequence shown here is derived from an EMBL/GenBank/DDBJ whole genome shotgun (WGS) entry which is preliminary data.</text>
</comment>
<protein>
    <submittedName>
        <fullName evidence="1">Uncharacterized protein</fullName>
    </submittedName>
</protein>
<accession>A0A0F9JJQ5</accession>
<gene>
    <name evidence="1" type="ORF">LCGC14_1816640</name>
</gene>